<dbReference type="Gene3D" id="1.50.10.10">
    <property type="match status" value="1"/>
</dbReference>
<dbReference type="InterPro" id="IPR008902">
    <property type="entry name" value="Rhamnosid_concanavalin"/>
</dbReference>
<dbReference type="PANTHER" id="PTHR33307">
    <property type="entry name" value="ALPHA-RHAMNOSIDASE (EUROFUNG)"/>
    <property type="match status" value="1"/>
</dbReference>
<dbReference type="InterPro" id="IPR016007">
    <property type="entry name" value="Alpha_rhamnosid"/>
</dbReference>
<evidence type="ECO:0000256" key="1">
    <source>
        <dbReference type="ARBA" id="ARBA00001445"/>
    </source>
</evidence>
<protein>
    <recommendedName>
        <fullName evidence="2">alpha-L-rhamnosidase</fullName>
        <ecNumber evidence="2">3.2.1.40</ecNumber>
    </recommendedName>
</protein>
<evidence type="ECO:0000313" key="6">
    <source>
        <dbReference type="EMBL" id="GII92457.1"/>
    </source>
</evidence>
<dbReference type="Gene3D" id="2.60.420.10">
    <property type="entry name" value="Maltose phosphorylase, domain 3"/>
    <property type="match status" value="1"/>
</dbReference>
<evidence type="ECO:0000256" key="4">
    <source>
        <dbReference type="SAM" id="MobiDB-lite"/>
    </source>
</evidence>
<dbReference type="Gene3D" id="2.60.120.260">
    <property type="entry name" value="Galactose-binding domain-like"/>
    <property type="match status" value="2"/>
</dbReference>
<evidence type="ECO:0000256" key="2">
    <source>
        <dbReference type="ARBA" id="ARBA00012652"/>
    </source>
</evidence>
<dbReference type="GO" id="GO:0005975">
    <property type="term" value="P:carbohydrate metabolic process"/>
    <property type="evidence" value="ECO:0007669"/>
    <property type="project" value="InterPro"/>
</dbReference>
<dbReference type="InterPro" id="IPR035396">
    <property type="entry name" value="Bac_rhamnosid6H"/>
</dbReference>
<dbReference type="PANTHER" id="PTHR33307:SF6">
    <property type="entry name" value="ALPHA-RHAMNOSIDASE (EUROFUNG)-RELATED"/>
    <property type="match status" value="1"/>
</dbReference>
<dbReference type="InterPro" id="IPR003961">
    <property type="entry name" value="FN3_dom"/>
</dbReference>
<dbReference type="Proteomes" id="UP000606172">
    <property type="component" value="Unassembled WGS sequence"/>
</dbReference>
<dbReference type="Pfam" id="PF25788">
    <property type="entry name" value="Ig_Rha78A_N"/>
    <property type="match status" value="1"/>
</dbReference>
<organism evidence="6 7">
    <name type="scientific">Sinosporangium siamense</name>
    <dbReference type="NCBI Taxonomy" id="1367973"/>
    <lineage>
        <taxon>Bacteria</taxon>
        <taxon>Bacillati</taxon>
        <taxon>Actinomycetota</taxon>
        <taxon>Actinomycetes</taxon>
        <taxon>Streptosporangiales</taxon>
        <taxon>Streptosporangiaceae</taxon>
        <taxon>Sinosporangium</taxon>
    </lineage>
</organism>
<dbReference type="PROSITE" id="PS50853">
    <property type="entry name" value="FN3"/>
    <property type="match status" value="1"/>
</dbReference>
<dbReference type="EMBL" id="BOOW01000016">
    <property type="protein sequence ID" value="GII92457.1"/>
    <property type="molecule type" value="Genomic_DNA"/>
</dbReference>
<reference evidence="6" key="1">
    <citation type="submission" date="2021-01" db="EMBL/GenBank/DDBJ databases">
        <title>Whole genome shotgun sequence of Sinosporangium siamense NBRC 109515.</title>
        <authorList>
            <person name="Komaki H."/>
            <person name="Tamura T."/>
        </authorList>
    </citation>
    <scope>NUCLEOTIDE SEQUENCE</scope>
    <source>
        <strain evidence="6">NBRC 109515</strain>
    </source>
</reference>
<dbReference type="AlphaFoldDB" id="A0A919RFJ5"/>
<gene>
    <name evidence="6" type="ORF">Ssi02_26880</name>
</gene>
<evidence type="ECO:0000313" key="7">
    <source>
        <dbReference type="Proteomes" id="UP000606172"/>
    </source>
</evidence>
<sequence>MDDIRIKVEHLGEPFGIGVSTPRLSWTVDTGREGWRQTAYEIEVHREDGGDERVWVRSGESVLVPWPFTPLTSRERVTVRVRVTDRDGDPSPWSRACHIEAGLLTPEDWSARFVAGGQTVRKEFRVASGLVRARLYASALGVYEAEINGTRVGDHVLAPGWTSYAHRLRYQTFDVTHLLSEGPAAIGAILGDGWHLGRLGFGGGRRHIYGDRRAFLAQLELFYQDGTAERVVTDDTWPAAGGPIVSSGIYEGEVHDARLERPGWSEPKAPPDQDQHPIEVINRDLSVLTAPTGPPIRRTELHPPTATLTSPSGKKILDFGQNLVGRLRVTASGNPGERVVLKHAEALENGDLCTRPLRTADSTDVYILRGGDEETWEPRFTFHGFRYASIEGPVTEAVAVVCHTDLERSGWFECSDPLLNRLHENIVWSTRGNFLDVPTDCPQRDERLGWTGDLQVFAPTATFLYGTAGMLTSWLADLMSEQAEDGAVPLIAPNVLGDVAYIPVAGWSDAAVVVPWTLYERYGDADILRTHFDGMRRFVDHVAAHAGPDRLWNSGFQIGDWLHPAAPPDRPHESGTPPELVATAYFARSAALVAAAADVLGREASRERYEALAAEVREAFRAEYTTGNGRLLSDSPTAYALALRFDLLTPGQRAPAARRLAALVRAGGHAVPTGFLGTPLICDALAENGHLDDAYRLLMRRECPSWLYPVTMGATTVWERWDALLSDGSVNPGGMTSFNHYAFGAVADWMHRTVAGLAPAAPGYRTLAVAPRPGGGLTWARARLRTPYGTAESAWSIEDGHLTLEVEVPPNTTALIDLPGGERAEVGAGRHRRRVPYAPVEEPPTLDSTLDRLDGDVKAAVVEAIARHQPDFAPFLPRALSGGMTVRRAVEAVRGGEDMLAAVAAAISSPQRH</sequence>
<accession>A0A919RFJ5</accession>
<dbReference type="Gene3D" id="2.60.40.10">
    <property type="entry name" value="Immunoglobulins"/>
    <property type="match status" value="1"/>
</dbReference>
<evidence type="ECO:0000256" key="3">
    <source>
        <dbReference type="ARBA" id="ARBA00022801"/>
    </source>
</evidence>
<dbReference type="RefSeq" id="WP_239128872.1">
    <property type="nucleotide sequence ID" value="NZ_BOOW01000016.1"/>
</dbReference>
<dbReference type="InterPro" id="IPR013737">
    <property type="entry name" value="Bac_rhamnosid_N"/>
</dbReference>
<keyword evidence="7" id="KW-1185">Reference proteome</keyword>
<evidence type="ECO:0000259" key="5">
    <source>
        <dbReference type="PROSITE" id="PS50853"/>
    </source>
</evidence>
<comment type="caution">
    <text evidence="6">The sequence shown here is derived from an EMBL/GenBank/DDBJ whole genome shotgun (WGS) entry which is preliminary data.</text>
</comment>
<dbReference type="GO" id="GO:0030596">
    <property type="term" value="F:alpha-L-rhamnosidase activity"/>
    <property type="evidence" value="ECO:0007669"/>
    <property type="project" value="UniProtKB-EC"/>
</dbReference>
<dbReference type="SUPFAM" id="SSF48208">
    <property type="entry name" value="Six-hairpin glycosidases"/>
    <property type="match status" value="1"/>
</dbReference>
<dbReference type="Pfam" id="PF17389">
    <property type="entry name" value="Bac_rhamnosid6H"/>
    <property type="match status" value="1"/>
</dbReference>
<dbReference type="InterPro" id="IPR013783">
    <property type="entry name" value="Ig-like_fold"/>
</dbReference>
<dbReference type="InterPro" id="IPR035398">
    <property type="entry name" value="Bac_rhamnosid_C"/>
</dbReference>
<keyword evidence="3" id="KW-0378">Hydrolase</keyword>
<feature type="domain" description="Fibronectin type-III" evidence="5">
    <location>
        <begin position="7"/>
        <end position="108"/>
    </location>
</feature>
<proteinExistence type="predicted"/>
<dbReference type="Pfam" id="PF08531">
    <property type="entry name" value="Bac_rhamnosid_N"/>
    <property type="match status" value="1"/>
</dbReference>
<name>A0A919RFJ5_9ACTN</name>
<dbReference type="PIRSF" id="PIRSF010631">
    <property type="entry name" value="A-rhamnsds"/>
    <property type="match status" value="1"/>
</dbReference>
<dbReference type="InterPro" id="IPR012341">
    <property type="entry name" value="6hp_glycosidase-like_sf"/>
</dbReference>
<dbReference type="EC" id="3.2.1.40" evidence="2"/>
<dbReference type="Pfam" id="PF17390">
    <property type="entry name" value="Bac_rhamnosid_C"/>
    <property type="match status" value="1"/>
</dbReference>
<comment type="catalytic activity">
    <reaction evidence="1">
        <text>Hydrolysis of terminal non-reducing alpha-L-rhamnose residues in alpha-L-rhamnosides.</text>
        <dbReference type="EC" id="3.2.1.40"/>
    </reaction>
</comment>
<feature type="region of interest" description="Disordered" evidence="4">
    <location>
        <begin position="292"/>
        <end position="312"/>
    </location>
</feature>
<dbReference type="InterPro" id="IPR008928">
    <property type="entry name" value="6-hairpin_glycosidase_sf"/>
</dbReference>
<dbReference type="Pfam" id="PF05592">
    <property type="entry name" value="Bac_rhamnosid"/>
    <property type="match status" value="1"/>
</dbReference>